<keyword evidence="3 7" id="KW-0808">Transferase</keyword>
<feature type="domain" description="Phospholipid/glycerol acyltransferase" evidence="6">
    <location>
        <begin position="67"/>
        <end position="186"/>
    </location>
</feature>
<dbReference type="Pfam" id="PF01553">
    <property type="entry name" value="Acyltransferase"/>
    <property type="match status" value="1"/>
</dbReference>
<dbReference type="GO" id="GO:0006654">
    <property type="term" value="P:phosphatidic acid biosynthetic process"/>
    <property type="evidence" value="ECO:0007669"/>
    <property type="project" value="TreeGrafter"/>
</dbReference>
<reference evidence="7 8" key="1">
    <citation type="journal article" date="2010" name="J. Bacteriol.">
        <title>Genome sequence of Fulvimarina pelagi HTCC2506T, a Mn(II)-oxidizing alphaproteobacterium possessing an aerobic anoxygenic photosynthetic gene cluster and Xanthorhodopsin.</title>
        <authorList>
            <person name="Kang I."/>
            <person name="Oh H.M."/>
            <person name="Lim S.I."/>
            <person name="Ferriera S."/>
            <person name="Giovannoni S.J."/>
            <person name="Cho J.C."/>
        </authorList>
    </citation>
    <scope>NUCLEOTIDE SEQUENCE [LARGE SCALE GENOMIC DNA]</scope>
    <source>
        <strain evidence="7 8">HTCC2506</strain>
    </source>
</reference>
<dbReference type="SMART" id="SM00563">
    <property type="entry name" value="PlsC"/>
    <property type="match status" value="1"/>
</dbReference>
<dbReference type="SUPFAM" id="SSF69593">
    <property type="entry name" value="Glycerol-3-phosphate (1)-acyltransferase"/>
    <property type="match status" value="1"/>
</dbReference>
<dbReference type="PANTHER" id="PTHR10434:SF64">
    <property type="entry name" value="1-ACYL-SN-GLYCEROL-3-PHOSPHATE ACYLTRANSFERASE-RELATED"/>
    <property type="match status" value="1"/>
</dbReference>
<dbReference type="GO" id="GO:0003841">
    <property type="term" value="F:1-acylglycerol-3-phosphate O-acyltransferase activity"/>
    <property type="evidence" value="ECO:0007669"/>
    <property type="project" value="TreeGrafter"/>
</dbReference>
<dbReference type="CDD" id="cd07989">
    <property type="entry name" value="LPLAT_AGPAT-like"/>
    <property type="match status" value="1"/>
</dbReference>
<dbReference type="STRING" id="217511.GCA_001463845_02028"/>
<evidence type="ECO:0000256" key="1">
    <source>
        <dbReference type="ARBA" id="ARBA00005189"/>
    </source>
</evidence>
<keyword evidence="4" id="KW-0443">Lipid metabolism</keyword>
<accession>Q0G0N2</accession>
<evidence type="ECO:0000256" key="2">
    <source>
        <dbReference type="ARBA" id="ARBA00022516"/>
    </source>
</evidence>
<evidence type="ECO:0000313" key="8">
    <source>
        <dbReference type="Proteomes" id="UP000004310"/>
    </source>
</evidence>
<evidence type="ECO:0000259" key="6">
    <source>
        <dbReference type="SMART" id="SM00563"/>
    </source>
</evidence>
<evidence type="ECO:0000256" key="4">
    <source>
        <dbReference type="ARBA" id="ARBA00023098"/>
    </source>
</evidence>
<dbReference type="EMBL" id="AATP01000005">
    <property type="protein sequence ID" value="EAU40957.1"/>
    <property type="molecule type" value="Genomic_DNA"/>
</dbReference>
<name>Q0G0N2_9HYPH</name>
<dbReference type="AlphaFoldDB" id="Q0G0N2"/>
<comment type="caution">
    <text evidence="7">The sequence shown here is derived from an EMBL/GenBank/DDBJ whole genome shotgun (WGS) entry which is preliminary data.</text>
</comment>
<proteinExistence type="predicted"/>
<keyword evidence="2" id="KW-0444">Lipid biosynthesis</keyword>
<evidence type="ECO:0000313" key="7">
    <source>
        <dbReference type="EMBL" id="EAU40957.1"/>
    </source>
</evidence>
<gene>
    <name evidence="7" type="ORF">FP2506_18754</name>
</gene>
<evidence type="ECO:0000256" key="3">
    <source>
        <dbReference type="ARBA" id="ARBA00022679"/>
    </source>
</evidence>
<dbReference type="RefSeq" id="WP_007068865.1">
    <property type="nucleotide sequence ID" value="NZ_DS022272.1"/>
</dbReference>
<dbReference type="HOGENOM" id="CLU_027938_0_2_5"/>
<sequence>MSARLRIAFVIAVLAVTTLVLLPVQALAMAFGWRLANKIPMIWQRVAAKVAGIRVHIAGTPSPERPLLLVSNHVSWADITVLGSVLPLSFIAKSEVKGWPVFGWLAVLQRTVFVKRHARGETGRQNDAIAARLTAGDVMVLFAEGTTSDGNEIRPYKTALIGAAQSALRNSESESLQVQPVIVAYTHSNGFPLGRSGRPLAAWPGDVELTPHLARFLVEGRVDAIVAFGHPIRFSAGSNRKFVAKQCEMEARRLLAEALAGKLETKRC</sequence>
<dbReference type="Proteomes" id="UP000004310">
    <property type="component" value="Unassembled WGS sequence"/>
</dbReference>
<organism evidence="7 8">
    <name type="scientific">Fulvimarina pelagi HTCC2506</name>
    <dbReference type="NCBI Taxonomy" id="314231"/>
    <lineage>
        <taxon>Bacteria</taxon>
        <taxon>Pseudomonadati</taxon>
        <taxon>Pseudomonadota</taxon>
        <taxon>Alphaproteobacteria</taxon>
        <taxon>Hyphomicrobiales</taxon>
        <taxon>Aurantimonadaceae</taxon>
        <taxon>Fulvimarina</taxon>
    </lineage>
</organism>
<keyword evidence="8" id="KW-1185">Reference proteome</keyword>
<dbReference type="eggNOG" id="COG0204">
    <property type="taxonomic scope" value="Bacteria"/>
</dbReference>
<dbReference type="InterPro" id="IPR002123">
    <property type="entry name" value="Plipid/glycerol_acylTrfase"/>
</dbReference>
<keyword evidence="5 7" id="KW-0012">Acyltransferase</keyword>
<comment type="pathway">
    <text evidence="1">Lipid metabolism.</text>
</comment>
<protein>
    <submittedName>
        <fullName evidence="7">Phospholipid/glycerol acyltransferase</fullName>
    </submittedName>
</protein>
<dbReference type="PANTHER" id="PTHR10434">
    <property type="entry name" value="1-ACYL-SN-GLYCEROL-3-PHOSPHATE ACYLTRANSFERASE"/>
    <property type="match status" value="1"/>
</dbReference>
<evidence type="ECO:0000256" key="5">
    <source>
        <dbReference type="ARBA" id="ARBA00023315"/>
    </source>
</evidence>